<dbReference type="GO" id="GO:0005737">
    <property type="term" value="C:cytoplasm"/>
    <property type="evidence" value="ECO:0007669"/>
    <property type="project" value="TreeGrafter"/>
</dbReference>
<dbReference type="EMBL" id="CP002504">
    <property type="protein sequence ID" value="AET41329.1"/>
    <property type="molecule type" value="Genomic_DNA"/>
</dbReference>
<dbReference type="KEGG" id="erc:Ecym_8033"/>
<dbReference type="AlphaFoldDB" id="G8JWV5"/>
<dbReference type="PROSITE" id="PS00910">
    <property type="entry name" value="UPF0029"/>
    <property type="match status" value="1"/>
</dbReference>
<dbReference type="STRING" id="931890.G8JWV5"/>
<dbReference type="PANTHER" id="PTHR16301:SF17">
    <property type="entry name" value="IMPACT FAMILY MEMBER YDL177C"/>
    <property type="match status" value="1"/>
</dbReference>
<evidence type="ECO:0000313" key="4">
    <source>
        <dbReference type="Proteomes" id="UP000006790"/>
    </source>
</evidence>
<dbReference type="SUPFAM" id="SSF54211">
    <property type="entry name" value="Ribosomal protein S5 domain 2-like"/>
    <property type="match status" value="1"/>
</dbReference>
<feature type="domain" description="Impact N-terminal" evidence="2">
    <location>
        <begin position="49"/>
        <end position="178"/>
    </location>
</feature>
<name>G8JWV5_ERECY</name>
<dbReference type="PANTHER" id="PTHR16301">
    <property type="entry name" value="IMPACT-RELATED"/>
    <property type="match status" value="1"/>
</dbReference>
<dbReference type="eggNOG" id="KOG3299">
    <property type="taxonomic scope" value="Eukaryota"/>
</dbReference>
<proteinExistence type="inferred from homology"/>
<evidence type="ECO:0000313" key="3">
    <source>
        <dbReference type="EMBL" id="AET41329.1"/>
    </source>
</evidence>
<comment type="similarity">
    <text evidence="1">Belongs to the IMPACT family.</text>
</comment>
<dbReference type="InterPro" id="IPR020568">
    <property type="entry name" value="Ribosomal_Su5_D2-typ_SF"/>
</dbReference>
<dbReference type="RefSeq" id="XP_003648146.1">
    <property type="nucleotide sequence ID" value="XM_003648098.1"/>
</dbReference>
<dbReference type="InParanoid" id="G8JWV5"/>
<protein>
    <recommendedName>
        <fullName evidence="2">Impact N-terminal domain-containing protein</fullName>
    </recommendedName>
</protein>
<dbReference type="Pfam" id="PF01205">
    <property type="entry name" value="Impact_N"/>
    <property type="match status" value="1"/>
</dbReference>
<dbReference type="OMA" id="SHPHMYA"/>
<dbReference type="GO" id="GO:0140469">
    <property type="term" value="P:GCN2-mediated signaling"/>
    <property type="evidence" value="ECO:0007669"/>
    <property type="project" value="TreeGrafter"/>
</dbReference>
<evidence type="ECO:0000256" key="1">
    <source>
        <dbReference type="ARBA" id="ARBA00007665"/>
    </source>
</evidence>
<dbReference type="GeneID" id="11471469"/>
<dbReference type="GO" id="GO:0006446">
    <property type="term" value="P:regulation of translational initiation"/>
    <property type="evidence" value="ECO:0007669"/>
    <property type="project" value="TreeGrafter"/>
</dbReference>
<accession>G8JWV5</accession>
<dbReference type="InterPro" id="IPR001498">
    <property type="entry name" value="Impact_N"/>
</dbReference>
<organism evidence="3 4">
    <name type="scientific">Eremothecium cymbalariae (strain CBS 270.75 / DBVPG 7215 / KCTC 17166 / NRRL Y-17582)</name>
    <name type="common">Yeast</name>
    <dbReference type="NCBI Taxonomy" id="931890"/>
    <lineage>
        <taxon>Eukaryota</taxon>
        <taxon>Fungi</taxon>
        <taxon>Dikarya</taxon>
        <taxon>Ascomycota</taxon>
        <taxon>Saccharomycotina</taxon>
        <taxon>Saccharomycetes</taxon>
        <taxon>Saccharomycetales</taxon>
        <taxon>Saccharomycetaceae</taxon>
        <taxon>Eremothecium</taxon>
    </lineage>
</organism>
<evidence type="ECO:0000259" key="2">
    <source>
        <dbReference type="Pfam" id="PF01205"/>
    </source>
</evidence>
<reference evidence="4" key="1">
    <citation type="journal article" date="2012" name="G3 (Bethesda)">
        <title>Pichia sorbitophila, an interspecies yeast hybrid reveals early steps of genome resolution following polyploidization.</title>
        <authorList>
            <person name="Leh Louis V."/>
            <person name="Despons L."/>
            <person name="Friedrich A."/>
            <person name="Martin T."/>
            <person name="Durrens P."/>
            <person name="Casaregola S."/>
            <person name="Neuveglise C."/>
            <person name="Fairhead C."/>
            <person name="Marck C."/>
            <person name="Cruz J.A."/>
            <person name="Straub M.L."/>
            <person name="Kugler V."/>
            <person name="Sacerdot C."/>
            <person name="Uzunov Z."/>
            <person name="Thierry A."/>
            <person name="Weiss S."/>
            <person name="Bleykasten C."/>
            <person name="De Montigny J."/>
            <person name="Jacques N."/>
            <person name="Jung P."/>
            <person name="Lemaire M."/>
            <person name="Mallet S."/>
            <person name="Morel G."/>
            <person name="Richard G.F."/>
            <person name="Sarkar A."/>
            <person name="Savel G."/>
            <person name="Schacherer J."/>
            <person name="Seret M.L."/>
            <person name="Talla E."/>
            <person name="Samson G."/>
            <person name="Jubin C."/>
            <person name="Poulain J."/>
            <person name="Vacherie B."/>
            <person name="Barbe V."/>
            <person name="Pelletier E."/>
            <person name="Sherman D.J."/>
            <person name="Westhof E."/>
            <person name="Weissenbach J."/>
            <person name="Baret P.V."/>
            <person name="Wincker P."/>
            <person name="Gaillardin C."/>
            <person name="Dujon B."/>
            <person name="Souciet J.L."/>
        </authorList>
    </citation>
    <scope>NUCLEOTIDE SEQUENCE [LARGE SCALE GENOMIC DNA]</scope>
    <source>
        <strain evidence="4">CBS 270.75 / DBVPG 7215 / KCTC 17166 / NRRL Y-17582</strain>
    </source>
</reference>
<gene>
    <name evidence="3" type="ordered locus">Ecym_8033</name>
</gene>
<sequence length="190" mass="21631">MNNLSNELRHKKYSTKRVVKLFMALFALSSLRRWYSMRVWNESEVLVDRRSRFQGRCCRILSPDDVPKVLKELVESHKNVGKASHPHMYAWRTGVLREADALGGARKRNRQQTEKAAKIEQLCQGSADCGEAAAGSLLLSLLERNKLLNVIVIVTRWYGGTSLGSARFRHISSVAMQSLRNGEFCQTKPR</sequence>
<dbReference type="FunCoup" id="G8JWV5">
    <property type="interactions" value="14"/>
</dbReference>
<dbReference type="OrthoDB" id="69641at2759"/>
<dbReference type="HOGENOM" id="CLU_045276_2_2_1"/>
<keyword evidence="4" id="KW-1185">Reference proteome</keyword>
<dbReference type="Proteomes" id="UP000006790">
    <property type="component" value="Chromosome 8"/>
</dbReference>
<dbReference type="InterPro" id="IPR036956">
    <property type="entry name" value="Impact_N_sf"/>
</dbReference>
<dbReference type="InterPro" id="IPR023582">
    <property type="entry name" value="Impact"/>
</dbReference>
<dbReference type="InterPro" id="IPR020569">
    <property type="entry name" value="UPF0029_Impact_CS"/>
</dbReference>
<dbReference type="Gene3D" id="3.30.230.30">
    <property type="entry name" value="Impact, N-terminal domain"/>
    <property type="match status" value="1"/>
</dbReference>